<evidence type="ECO:0000256" key="2">
    <source>
        <dbReference type="ARBA" id="ARBA00005745"/>
    </source>
</evidence>
<comment type="caution">
    <text evidence="10">The sequence shown here is derived from an EMBL/GenBank/DDBJ whole genome shotgun (WGS) entry which is preliminary data.</text>
</comment>
<evidence type="ECO:0000256" key="7">
    <source>
        <dbReference type="ARBA" id="ARBA00023136"/>
    </source>
</evidence>
<dbReference type="InterPro" id="IPR042094">
    <property type="entry name" value="T2SS_GspF_sf"/>
</dbReference>
<comment type="similarity">
    <text evidence="2">Belongs to the GSP F family.</text>
</comment>
<keyword evidence="5 8" id="KW-0812">Transmembrane</keyword>
<dbReference type="Proteomes" id="UP000709672">
    <property type="component" value="Unassembled WGS sequence"/>
</dbReference>
<dbReference type="Gene3D" id="1.20.81.30">
    <property type="entry name" value="Type II secretion system (T2SS), domain F"/>
    <property type="match status" value="2"/>
</dbReference>
<dbReference type="AlphaFoldDB" id="A0A931YDF0"/>
<keyword evidence="6 8" id="KW-1133">Transmembrane helix</keyword>
<keyword evidence="4" id="KW-0997">Cell inner membrane</keyword>
<reference evidence="10" key="1">
    <citation type="submission" date="2020-07" db="EMBL/GenBank/DDBJ databases">
        <title>Huge and variable diversity of episymbiotic CPR bacteria and DPANN archaea in groundwater ecosystems.</title>
        <authorList>
            <person name="He C.Y."/>
            <person name="Keren R."/>
            <person name="Whittaker M."/>
            <person name="Farag I.F."/>
            <person name="Doudna J."/>
            <person name="Cate J.H.D."/>
            <person name="Banfield J.F."/>
        </authorList>
    </citation>
    <scope>NUCLEOTIDE SEQUENCE</scope>
    <source>
        <strain evidence="10">NC_groundwater_418_Ag_B-0.1um_45_10</strain>
    </source>
</reference>
<dbReference type="EMBL" id="JACPHQ010000017">
    <property type="protein sequence ID" value="MBI2465893.1"/>
    <property type="molecule type" value="Genomic_DNA"/>
</dbReference>
<feature type="transmembrane region" description="Helical" evidence="8">
    <location>
        <begin position="389"/>
        <end position="410"/>
    </location>
</feature>
<dbReference type="InterPro" id="IPR018076">
    <property type="entry name" value="T2SS_GspF_dom"/>
</dbReference>
<keyword evidence="7 8" id="KW-0472">Membrane</keyword>
<evidence type="ECO:0000259" key="9">
    <source>
        <dbReference type="Pfam" id="PF00482"/>
    </source>
</evidence>
<keyword evidence="3" id="KW-1003">Cell membrane</keyword>
<feature type="transmembrane region" description="Helical" evidence="8">
    <location>
        <begin position="181"/>
        <end position="203"/>
    </location>
</feature>
<evidence type="ECO:0000256" key="4">
    <source>
        <dbReference type="ARBA" id="ARBA00022519"/>
    </source>
</evidence>
<dbReference type="PRINTS" id="PR00812">
    <property type="entry name" value="BCTERIALGSPF"/>
</dbReference>
<feature type="domain" description="Type II secretion system protein GspF" evidence="9">
    <location>
        <begin position="81"/>
        <end position="204"/>
    </location>
</feature>
<dbReference type="Pfam" id="PF00482">
    <property type="entry name" value="T2SSF"/>
    <property type="match status" value="2"/>
</dbReference>
<dbReference type="PANTHER" id="PTHR30012">
    <property type="entry name" value="GENERAL SECRETION PATHWAY PROTEIN"/>
    <property type="match status" value="1"/>
</dbReference>
<feature type="domain" description="Type II secretion system protein GspF" evidence="9">
    <location>
        <begin position="286"/>
        <end position="408"/>
    </location>
</feature>
<feature type="transmembrane region" description="Helical" evidence="8">
    <location>
        <begin position="223"/>
        <end position="252"/>
    </location>
</feature>
<gene>
    <name evidence="10" type="ORF">HYV66_01515</name>
</gene>
<protein>
    <submittedName>
        <fullName evidence="10">Type II secretion system F family protein</fullName>
    </submittedName>
</protein>
<accession>A0A931YDF0</accession>
<dbReference type="GO" id="GO:0005886">
    <property type="term" value="C:plasma membrane"/>
    <property type="evidence" value="ECO:0007669"/>
    <property type="project" value="UniProtKB-SubCell"/>
</dbReference>
<organism evidence="10 11">
    <name type="scientific">Candidatus Sungiibacteriota bacterium</name>
    <dbReference type="NCBI Taxonomy" id="2750080"/>
    <lineage>
        <taxon>Bacteria</taxon>
        <taxon>Candidatus Sungiibacteriota</taxon>
    </lineage>
</organism>
<evidence type="ECO:0000313" key="11">
    <source>
        <dbReference type="Proteomes" id="UP000709672"/>
    </source>
</evidence>
<dbReference type="InterPro" id="IPR003004">
    <property type="entry name" value="GspF/PilC"/>
</dbReference>
<evidence type="ECO:0000256" key="6">
    <source>
        <dbReference type="ARBA" id="ARBA00022989"/>
    </source>
</evidence>
<dbReference type="FunFam" id="1.20.81.30:FF:000001">
    <property type="entry name" value="Type II secretion system protein F"/>
    <property type="match status" value="2"/>
</dbReference>
<evidence type="ECO:0000313" key="10">
    <source>
        <dbReference type="EMBL" id="MBI2465893.1"/>
    </source>
</evidence>
<evidence type="ECO:0000256" key="1">
    <source>
        <dbReference type="ARBA" id="ARBA00004429"/>
    </source>
</evidence>
<proteinExistence type="inferred from homology"/>
<evidence type="ECO:0000256" key="5">
    <source>
        <dbReference type="ARBA" id="ARBA00022692"/>
    </source>
</evidence>
<dbReference type="PANTHER" id="PTHR30012:SF0">
    <property type="entry name" value="TYPE II SECRETION SYSTEM PROTEIN F-RELATED"/>
    <property type="match status" value="1"/>
</dbReference>
<evidence type="ECO:0000256" key="8">
    <source>
        <dbReference type="SAM" id="Phobius"/>
    </source>
</evidence>
<comment type="subcellular location">
    <subcellularLocation>
        <location evidence="1">Cell inner membrane</location>
        <topology evidence="1">Multi-pass membrane protein</topology>
    </subcellularLocation>
</comment>
<sequence>MEYEFKAVSKDGQKVSGARESASQVALARELRDEGLFLVGASERSLTVKTNAGHDPSFFKNLSASFDFLIKHVSLQEKVVFSRHLGLMIKAGFSLNKALETLARQTANKYFAGVLKDLNDKVAAGKSFYDAASEHKNVFSPVFISMIQVGEASGKLEETLKLATLHLKREYGLKRKIKGALAYPAVVVGAMAAVGTLMMVFVLPQLAATFSELNIELPLSTKIIFGLSDFIINFWYLALALAAVVVYGFYFFSKRTELGRKSVDFIFLKFPIFSDLTRKLNSARLARTLSSLLSGGVPLPEALRITSDTLNNFFYRRAVSAAIPEVEKGQTLSSVLLRYPHLFPPVVTEMTAVGEETGSLVVILKELARFFENEVSIATKSLSSIVEPIIMIAIGVAVGIFALSIIQPIYSIGTGL</sequence>
<evidence type="ECO:0000256" key="3">
    <source>
        <dbReference type="ARBA" id="ARBA00022475"/>
    </source>
</evidence>
<name>A0A931YDF0_9BACT</name>